<organism evidence="1 2">
    <name type="scientific">Kyrpidia spormannii</name>
    <dbReference type="NCBI Taxonomy" id="2055160"/>
    <lineage>
        <taxon>Bacteria</taxon>
        <taxon>Bacillati</taxon>
        <taxon>Bacillota</taxon>
        <taxon>Bacilli</taxon>
        <taxon>Bacillales</taxon>
        <taxon>Alicyclobacillaceae</taxon>
        <taxon>Kyrpidia</taxon>
    </lineage>
</organism>
<dbReference type="Proteomes" id="UP000502196">
    <property type="component" value="Chromosome"/>
</dbReference>
<sequence length="85" mass="9329">MLCSPPARRRVAWRSELPGLCRRFSHTPGAFWREIPPHETLCPGQIEDQQSILLGGVAGVSESDGPRIGEFVEDLEDRGSGGTVR</sequence>
<accession>A0A6F9E8N7</accession>
<gene>
    <name evidence="1" type="ORF">COOX1_1599</name>
</gene>
<evidence type="ECO:0000313" key="1">
    <source>
        <dbReference type="EMBL" id="CAB3392815.1"/>
    </source>
</evidence>
<dbReference type="EMBL" id="LR792683">
    <property type="protein sequence ID" value="CAB3392815.1"/>
    <property type="molecule type" value="Genomic_DNA"/>
</dbReference>
<dbReference type="AlphaFoldDB" id="A0A6F9E8N7"/>
<name>A0A6F9E8N7_9BACL</name>
<protein>
    <submittedName>
        <fullName evidence="1">Uncharacterized protein</fullName>
    </submittedName>
</protein>
<reference evidence="1 2" key="1">
    <citation type="submission" date="2020-04" db="EMBL/GenBank/DDBJ databases">
        <authorList>
            <person name="Hogendoorn C."/>
        </authorList>
    </citation>
    <scope>NUCLEOTIDE SEQUENCE [LARGE SCALE GENOMIC DNA]</scope>
    <source>
        <strain evidence="1">COOX1</strain>
    </source>
</reference>
<evidence type="ECO:0000313" key="2">
    <source>
        <dbReference type="Proteomes" id="UP000502196"/>
    </source>
</evidence>
<proteinExistence type="predicted"/>